<sequence>MRTPPYQIDCQRGRLAGKSLDDINALRDRIHYLRSARKDLSAKRAYFKPGISADEGMGALDAELSQLVRRMCELYRHNAE</sequence>
<name>A0ABQ4QA22_9BURK</name>
<evidence type="ECO:0000313" key="2">
    <source>
        <dbReference type="Proteomes" id="UP000887222"/>
    </source>
</evidence>
<protein>
    <submittedName>
        <fullName evidence="1">Uncharacterized protein</fullName>
    </submittedName>
</protein>
<dbReference type="EMBL" id="BPMK01000022">
    <property type="protein sequence ID" value="GIZ53906.1"/>
    <property type="molecule type" value="Genomic_DNA"/>
</dbReference>
<organism evidence="1 2">
    <name type="scientific">Noviherbaspirillum aridicola</name>
    <dbReference type="NCBI Taxonomy" id="2849687"/>
    <lineage>
        <taxon>Bacteria</taxon>
        <taxon>Pseudomonadati</taxon>
        <taxon>Pseudomonadota</taxon>
        <taxon>Betaproteobacteria</taxon>
        <taxon>Burkholderiales</taxon>
        <taxon>Oxalobacteraceae</taxon>
        <taxon>Noviherbaspirillum</taxon>
    </lineage>
</organism>
<keyword evidence="2" id="KW-1185">Reference proteome</keyword>
<dbReference type="Proteomes" id="UP000887222">
    <property type="component" value="Unassembled WGS sequence"/>
</dbReference>
<accession>A0ABQ4QA22</accession>
<comment type="caution">
    <text evidence="1">The sequence shown here is derived from an EMBL/GenBank/DDBJ whole genome shotgun (WGS) entry which is preliminary data.</text>
</comment>
<reference evidence="1 2" key="1">
    <citation type="journal article" date="2022" name="Int. J. Syst. Evol. Microbiol.">
        <title>Noviherbaspirillum aridicola sp. nov., isolated from an arid soil in Pakistan.</title>
        <authorList>
            <person name="Khan I.U."/>
            <person name="Saqib M."/>
            <person name="Amin A."/>
            <person name="Hussain F."/>
            <person name="Li L."/>
            <person name="Liu Y.H."/>
            <person name="Fang B.Z."/>
            <person name="Ahmed I."/>
            <person name="Li W.J."/>
        </authorList>
    </citation>
    <scope>NUCLEOTIDE SEQUENCE [LARGE SCALE GENOMIC DNA]</scope>
    <source>
        <strain evidence="1 2">NCCP-691</strain>
    </source>
</reference>
<evidence type="ECO:0000313" key="1">
    <source>
        <dbReference type="EMBL" id="GIZ53906.1"/>
    </source>
</evidence>
<gene>
    <name evidence="1" type="ORF">NCCP691_39200</name>
</gene>
<proteinExistence type="predicted"/>